<evidence type="ECO:0000313" key="16">
    <source>
        <dbReference type="EMBL" id="KSU84327.1"/>
    </source>
</evidence>
<feature type="active site" evidence="10">
    <location>
        <position position="389"/>
    </location>
</feature>
<dbReference type="Proteomes" id="UP000054099">
    <property type="component" value="Unassembled WGS sequence"/>
</dbReference>
<dbReference type="Gene3D" id="3.10.450.490">
    <property type="match status" value="1"/>
</dbReference>
<keyword evidence="7 11" id="KW-0862">Zinc</keyword>
<feature type="domain" description="Peptidase M4 C-terminal" evidence="13">
    <location>
        <begin position="399"/>
        <end position="546"/>
    </location>
</feature>
<dbReference type="Pfam" id="PF02868">
    <property type="entry name" value="Peptidase_M4_C"/>
    <property type="match status" value="1"/>
</dbReference>
<comment type="caution">
    <text evidence="16">The sequence shown here is derived from an EMBL/GenBank/DDBJ whole genome shotgun (WGS) entry which is preliminary data.</text>
</comment>
<dbReference type="OrthoDB" id="291295at2"/>
<dbReference type="InterPro" id="IPR025711">
    <property type="entry name" value="PepSY"/>
</dbReference>
<evidence type="ECO:0000256" key="1">
    <source>
        <dbReference type="ARBA" id="ARBA00001947"/>
    </source>
</evidence>
<dbReference type="EC" id="3.4.24.-" evidence="11"/>
<dbReference type="RefSeq" id="WP_061967740.1">
    <property type="nucleotide sequence ID" value="NZ_FMAV01000001.1"/>
</dbReference>
<feature type="domain" description="PepSY" evidence="14">
    <location>
        <begin position="157"/>
        <end position="239"/>
    </location>
</feature>
<feature type="active site" description="Proton donor" evidence="10">
    <location>
        <position position="472"/>
    </location>
</feature>
<evidence type="ECO:0000259" key="13">
    <source>
        <dbReference type="Pfam" id="PF02868"/>
    </source>
</evidence>
<feature type="signal peptide" evidence="11">
    <location>
        <begin position="1"/>
        <end position="21"/>
    </location>
</feature>
<evidence type="ECO:0000259" key="14">
    <source>
        <dbReference type="Pfam" id="PF03413"/>
    </source>
</evidence>
<dbReference type="PANTHER" id="PTHR33794">
    <property type="entry name" value="BACILLOLYSIN"/>
    <property type="match status" value="1"/>
</dbReference>
<keyword evidence="17" id="KW-1185">Reference proteome</keyword>
<dbReference type="GO" id="GO:0005576">
    <property type="term" value="C:extracellular region"/>
    <property type="evidence" value="ECO:0007669"/>
    <property type="project" value="UniProtKB-SubCell"/>
</dbReference>
<organism evidence="16 17">
    <name type="scientific">Fictibacillus enclensis</name>
    <dbReference type="NCBI Taxonomy" id="1017270"/>
    <lineage>
        <taxon>Bacteria</taxon>
        <taxon>Bacillati</taxon>
        <taxon>Bacillota</taxon>
        <taxon>Bacilli</taxon>
        <taxon>Bacillales</taxon>
        <taxon>Fictibacillaceae</taxon>
        <taxon>Fictibacillus</taxon>
    </lineage>
</organism>
<evidence type="ECO:0000256" key="6">
    <source>
        <dbReference type="ARBA" id="ARBA00022801"/>
    </source>
</evidence>
<evidence type="ECO:0000256" key="2">
    <source>
        <dbReference type="ARBA" id="ARBA00009388"/>
    </source>
</evidence>
<keyword evidence="8 11" id="KW-0482">Metalloprotease</keyword>
<feature type="chain" id="PRO_5039752826" description="Neutral metalloproteinase" evidence="11">
    <location>
        <begin position="22"/>
        <end position="547"/>
    </location>
</feature>
<dbReference type="InterPro" id="IPR013856">
    <property type="entry name" value="Peptidase_M4_domain"/>
</dbReference>
<keyword evidence="5 11" id="KW-0732">Signal</keyword>
<evidence type="ECO:0000259" key="12">
    <source>
        <dbReference type="Pfam" id="PF01447"/>
    </source>
</evidence>
<comment type="cofactor">
    <cofactor evidence="1 11">
        <name>Zn(2+)</name>
        <dbReference type="ChEBI" id="CHEBI:29105"/>
    </cofactor>
</comment>
<dbReference type="Pfam" id="PF03413">
    <property type="entry name" value="PepSY"/>
    <property type="match status" value="1"/>
</dbReference>
<evidence type="ECO:0000256" key="3">
    <source>
        <dbReference type="ARBA" id="ARBA00022670"/>
    </source>
</evidence>
<keyword evidence="6 11" id="KW-0378">Hydrolase</keyword>
<comment type="function">
    <text evidence="11">Extracellular zinc metalloprotease.</text>
</comment>
<dbReference type="Pfam" id="PF07504">
    <property type="entry name" value="FTP"/>
    <property type="match status" value="1"/>
</dbReference>
<dbReference type="PANTHER" id="PTHR33794:SF1">
    <property type="entry name" value="BACILLOLYSIN"/>
    <property type="match status" value="1"/>
</dbReference>
<name>A0A0V8JAV3_9BACL</name>
<keyword evidence="11" id="KW-0964">Secreted</keyword>
<dbReference type="Pfam" id="PF01447">
    <property type="entry name" value="Peptidase_M4"/>
    <property type="match status" value="1"/>
</dbReference>
<dbReference type="PRINTS" id="PR00730">
    <property type="entry name" value="THERMOLYSIN"/>
</dbReference>
<dbReference type="GO" id="GO:0004222">
    <property type="term" value="F:metalloendopeptidase activity"/>
    <property type="evidence" value="ECO:0007669"/>
    <property type="project" value="UniProtKB-UniRule"/>
</dbReference>
<evidence type="ECO:0000256" key="11">
    <source>
        <dbReference type="RuleBase" id="RU366073"/>
    </source>
</evidence>
<gene>
    <name evidence="16" type="ORF">AS030_01840</name>
</gene>
<protein>
    <recommendedName>
        <fullName evidence="11">Neutral metalloproteinase</fullName>
        <ecNumber evidence="11">3.4.24.-</ecNumber>
    </recommendedName>
</protein>
<evidence type="ECO:0000256" key="9">
    <source>
        <dbReference type="ARBA" id="ARBA00023145"/>
    </source>
</evidence>
<dbReference type="Gene3D" id="3.10.170.10">
    <property type="match status" value="1"/>
</dbReference>
<evidence type="ECO:0000256" key="10">
    <source>
        <dbReference type="PIRSR" id="PIRSR623612-1"/>
    </source>
</evidence>
<dbReference type="InterPro" id="IPR023612">
    <property type="entry name" value="Peptidase_M4"/>
</dbReference>
<dbReference type="Gene3D" id="1.10.390.10">
    <property type="entry name" value="Neutral Protease Domain 2"/>
    <property type="match status" value="1"/>
</dbReference>
<feature type="domain" description="Peptidase M4" evidence="12">
    <location>
        <begin position="250"/>
        <end position="396"/>
    </location>
</feature>
<dbReference type="Gene3D" id="3.10.450.40">
    <property type="match status" value="1"/>
</dbReference>
<comment type="subcellular location">
    <subcellularLocation>
        <location evidence="11">Secreted</location>
    </subcellularLocation>
</comment>
<dbReference type="GO" id="GO:0006508">
    <property type="term" value="P:proteolysis"/>
    <property type="evidence" value="ECO:0007669"/>
    <property type="project" value="UniProtKB-KW"/>
</dbReference>
<accession>A0A0V8JAV3</accession>
<comment type="similarity">
    <text evidence="2 11">Belongs to the peptidase M4 family.</text>
</comment>
<dbReference type="InterPro" id="IPR027268">
    <property type="entry name" value="Peptidase_M4/M1_CTD_sf"/>
</dbReference>
<evidence type="ECO:0000259" key="15">
    <source>
        <dbReference type="Pfam" id="PF07504"/>
    </source>
</evidence>
<dbReference type="EMBL" id="LNQN01000001">
    <property type="protein sequence ID" value="KSU84327.1"/>
    <property type="molecule type" value="Genomic_DNA"/>
</dbReference>
<evidence type="ECO:0000256" key="7">
    <source>
        <dbReference type="ARBA" id="ARBA00022833"/>
    </source>
</evidence>
<proteinExistence type="inferred from homology"/>
<evidence type="ECO:0000256" key="5">
    <source>
        <dbReference type="ARBA" id="ARBA00022729"/>
    </source>
</evidence>
<keyword evidence="3 11" id="KW-0645">Protease</keyword>
<dbReference type="InterPro" id="IPR001570">
    <property type="entry name" value="Peptidase_M4_C_domain"/>
</dbReference>
<dbReference type="InterPro" id="IPR011096">
    <property type="entry name" value="FTP_domain"/>
</dbReference>
<dbReference type="SUPFAM" id="SSF55486">
    <property type="entry name" value="Metalloproteases ('zincins'), catalytic domain"/>
    <property type="match status" value="1"/>
</dbReference>
<keyword evidence="9" id="KW-0865">Zymogen</keyword>
<dbReference type="InterPro" id="IPR050728">
    <property type="entry name" value="Zinc_Metalloprotease_M4"/>
</dbReference>
<evidence type="ECO:0000256" key="8">
    <source>
        <dbReference type="ARBA" id="ARBA00023049"/>
    </source>
</evidence>
<reference evidence="16 17" key="1">
    <citation type="journal article" date="2014" name="Antonie Van Leeuwenhoek">
        <title>Fictibacillus enclensis sp. nov., isolated from marine sediment.</title>
        <authorList>
            <person name="Dastager S.G."/>
            <person name="Mawlankar R."/>
            <person name="Srinivasan K."/>
            <person name="Tang S.K."/>
            <person name="Lee J.C."/>
            <person name="Ramana V.V."/>
            <person name="Shouche Y.S."/>
        </authorList>
    </citation>
    <scope>NUCLEOTIDE SEQUENCE [LARGE SCALE GENOMIC DNA]</scope>
    <source>
        <strain evidence="16 17">NIO-1003</strain>
    </source>
</reference>
<sequence>MKKGFIALLSAGLLFSSAYQAAAANEPGTKSQKLVLHENSKTLTPQVQVTTSKDKAIPSFIAGKLSKGTYHTEKDVLAFIDSNKQLFQFNATHHLNFISKEKDNLGMTHYVFNQSINGVPVDGAVFMVHTDQQGKITAINGDVHANLPENIESIKKLTKTNAINAAWKHIGEQPKKEKNKPLAFKGAKLSDTVEKSKLIIFKDQNQFKLAYRVALQFIDPYPANWQVYVDANSGKVLKSFNAVNSDGPTTGSGYGVLGDNKTLNTYLSGGTYYLYDTTKAMSGVIETYTARNGSSLPGVYSTDTNNAWTASNQGADVDANYYAGKVYDYYKNTHGRNSFDNAGSTIRSTVHYSSGYNNAFWNGSQMVYGDGDGQVFRPLSGALDVVAHELTHAVTERTAGLNYSYQSGALNESMSDVFGYFLDPNDWLMGEDVYTPGTAGDGLRSLSNPKLYGQPDHMSGYVNTSSDNGGVHTNSGIPNKAAYNTITAIGKAKAEKIYYRALTRYMTPSTNFSSARAALLSATTDLYGSTSTEYNAVKTAWNNVGVN</sequence>
<keyword evidence="4" id="KW-0479">Metal-binding</keyword>
<dbReference type="CDD" id="cd09597">
    <property type="entry name" value="M4_TLP"/>
    <property type="match status" value="1"/>
</dbReference>
<feature type="domain" description="FTP" evidence="15">
    <location>
        <begin position="98"/>
        <end position="143"/>
    </location>
</feature>
<evidence type="ECO:0000313" key="17">
    <source>
        <dbReference type="Proteomes" id="UP000054099"/>
    </source>
</evidence>
<evidence type="ECO:0000256" key="4">
    <source>
        <dbReference type="ARBA" id="ARBA00022723"/>
    </source>
</evidence>
<dbReference type="AlphaFoldDB" id="A0A0V8JAV3"/>
<dbReference type="GO" id="GO:0046872">
    <property type="term" value="F:metal ion binding"/>
    <property type="evidence" value="ECO:0007669"/>
    <property type="project" value="UniProtKB-UniRule"/>
</dbReference>